<feature type="region of interest" description="Disordered" evidence="1">
    <location>
        <begin position="100"/>
        <end position="191"/>
    </location>
</feature>
<keyword evidence="2" id="KW-1133">Transmembrane helix</keyword>
<gene>
    <name evidence="3" type="ORF">DEF24_07950</name>
</gene>
<dbReference type="RefSeq" id="WP_114398288.1">
    <property type="nucleotide sequence ID" value="NZ_QEIM01000066.1"/>
</dbReference>
<feature type="compositionally biased region" description="Low complexity" evidence="1">
    <location>
        <begin position="100"/>
        <end position="110"/>
    </location>
</feature>
<feature type="transmembrane region" description="Helical" evidence="2">
    <location>
        <begin position="66"/>
        <end position="88"/>
    </location>
</feature>
<keyword evidence="2" id="KW-0812">Transmembrane</keyword>
<protein>
    <recommendedName>
        <fullName evidence="5">Major facilitator superfamily (MFS) profile domain-containing protein</fullName>
    </recommendedName>
</protein>
<sequence length="191" mass="18814">MAAADSASAAFGPVIGGVLVRTGWQAIWLVDVPVALAGIALAPALLPKVPPTAAAPGRGTVAGRDLPGIAAFVLAMGGLIGFLLSAAAPEWPLPPLAGAGAAHGAPSSAARPVAADRRASRPATRGRVLDTGASGHVAAVRPHPAFTGGHGHDQRRLPGSRRSSPAGASPMTTPPKPPVRTEHPRAPSGAG</sequence>
<evidence type="ECO:0000256" key="1">
    <source>
        <dbReference type="SAM" id="MobiDB-lite"/>
    </source>
</evidence>
<evidence type="ECO:0008006" key="5">
    <source>
        <dbReference type="Google" id="ProtNLM"/>
    </source>
</evidence>
<dbReference type="AlphaFoldDB" id="A0A368T7W0"/>
<keyword evidence="4" id="KW-1185">Reference proteome</keyword>
<reference evidence="3 4" key="1">
    <citation type="submission" date="2018-04" db="EMBL/GenBank/DDBJ databases">
        <title>Novel actinobacteria from marine sediment.</title>
        <authorList>
            <person name="Ng Z.Y."/>
            <person name="Tan G.Y.A."/>
        </authorList>
    </citation>
    <scope>NUCLEOTIDE SEQUENCE [LARGE SCALE GENOMIC DNA]</scope>
    <source>
        <strain evidence="3 4">TPS81</strain>
    </source>
</reference>
<proteinExistence type="predicted"/>
<evidence type="ECO:0000256" key="2">
    <source>
        <dbReference type="SAM" id="Phobius"/>
    </source>
</evidence>
<evidence type="ECO:0000313" key="4">
    <source>
        <dbReference type="Proteomes" id="UP000253318"/>
    </source>
</evidence>
<accession>A0A368T7W0</accession>
<keyword evidence="2" id="KW-0472">Membrane</keyword>
<evidence type="ECO:0000313" key="3">
    <source>
        <dbReference type="EMBL" id="RCV60075.1"/>
    </source>
</evidence>
<name>A0A368T7W0_9ACTN</name>
<comment type="caution">
    <text evidence="3">The sequence shown here is derived from an EMBL/GenBank/DDBJ whole genome shotgun (WGS) entry which is preliminary data.</text>
</comment>
<dbReference type="EMBL" id="QEIN01000047">
    <property type="protein sequence ID" value="RCV60075.1"/>
    <property type="molecule type" value="Genomic_DNA"/>
</dbReference>
<organism evidence="3 4">
    <name type="scientific">Marinitenerispora sediminis</name>
    <dbReference type="NCBI Taxonomy" id="1931232"/>
    <lineage>
        <taxon>Bacteria</taxon>
        <taxon>Bacillati</taxon>
        <taxon>Actinomycetota</taxon>
        <taxon>Actinomycetes</taxon>
        <taxon>Streptosporangiales</taxon>
        <taxon>Nocardiopsidaceae</taxon>
        <taxon>Marinitenerispora</taxon>
    </lineage>
</organism>
<feature type="transmembrane region" description="Helical" evidence="2">
    <location>
        <begin position="26"/>
        <end position="46"/>
    </location>
</feature>
<dbReference type="Proteomes" id="UP000253318">
    <property type="component" value="Unassembled WGS sequence"/>
</dbReference>